<name>A0A1H1R978_9GAMM</name>
<dbReference type="InterPro" id="IPR001433">
    <property type="entry name" value="OxRdtase_FAD/NAD-bd"/>
</dbReference>
<dbReference type="Pfam" id="PF00175">
    <property type="entry name" value="NAD_binding_1"/>
    <property type="match status" value="1"/>
</dbReference>
<dbReference type="STRING" id="797277.SAMN05216198_1690"/>
<dbReference type="Gene3D" id="3.40.50.80">
    <property type="entry name" value="Nucleotide-binding domain of ferredoxin-NADP reductase (FNR) module"/>
    <property type="match status" value="1"/>
</dbReference>
<dbReference type="EMBL" id="LT629748">
    <property type="protein sequence ID" value="SDS32230.1"/>
    <property type="molecule type" value="Genomic_DNA"/>
</dbReference>
<dbReference type="GO" id="GO:0050660">
    <property type="term" value="F:flavin adenine dinucleotide binding"/>
    <property type="evidence" value="ECO:0007669"/>
    <property type="project" value="TreeGrafter"/>
</dbReference>
<dbReference type="RefSeq" id="WP_090272897.1">
    <property type="nucleotide sequence ID" value="NZ_LT629748.1"/>
</dbReference>
<dbReference type="GO" id="GO:0010181">
    <property type="term" value="F:FMN binding"/>
    <property type="evidence" value="ECO:0007669"/>
    <property type="project" value="InterPro"/>
</dbReference>
<dbReference type="PANTHER" id="PTHR19384:SF17">
    <property type="entry name" value="NADPH--CYTOCHROME P450 REDUCTASE"/>
    <property type="match status" value="1"/>
</dbReference>
<dbReference type="PROSITE" id="PS51384">
    <property type="entry name" value="FAD_FR"/>
    <property type="match status" value="1"/>
</dbReference>
<dbReference type="PRINTS" id="PR00369">
    <property type="entry name" value="FLAVODOXIN"/>
</dbReference>
<evidence type="ECO:0000313" key="7">
    <source>
        <dbReference type="EMBL" id="SDS32230.1"/>
    </source>
</evidence>
<dbReference type="SUPFAM" id="SSF52218">
    <property type="entry name" value="Flavoproteins"/>
    <property type="match status" value="1"/>
</dbReference>
<dbReference type="Proteomes" id="UP000243426">
    <property type="component" value="Chromosome I"/>
</dbReference>
<dbReference type="PROSITE" id="PS50902">
    <property type="entry name" value="FLAVODOXIN_LIKE"/>
    <property type="match status" value="1"/>
</dbReference>
<dbReference type="InterPro" id="IPR001094">
    <property type="entry name" value="Flavdoxin-like"/>
</dbReference>
<dbReference type="InterPro" id="IPR017938">
    <property type="entry name" value="Riboflavin_synthase-like_b-brl"/>
</dbReference>
<evidence type="ECO:0000256" key="4">
    <source>
        <dbReference type="ARBA" id="ARBA00023797"/>
    </source>
</evidence>
<keyword evidence="2" id="KW-0288">FMN</keyword>
<dbReference type="PANTHER" id="PTHR19384">
    <property type="entry name" value="NITRIC OXIDE SYNTHASE-RELATED"/>
    <property type="match status" value="1"/>
</dbReference>
<accession>A0A1H1R978</accession>
<dbReference type="InterPro" id="IPR001709">
    <property type="entry name" value="Flavoprot_Pyr_Nucl_cyt_Rdtase"/>
</dbReference>
<feature type="domain" description="FAD-binding FR-type" evidence="6">
    <location>
        <begin position="203"/>
        <end position="311"/>
    </location>
</feature>
<keyword evidence="3" id="KW-0249">Electron transport</keyword>
<sequence>MSMPELSELHWLFNKRALWAALAMSGWLMLCWICLGKSRRPAVIKSAAAPDWLIAYASQSGAAREIAERLARTFQQCNLTPVLMPLNTIQPQELAGYSRALLIISTYGEGEAPDNAAAFWRKAEGTEPDLSSLNYSMLALGDDQYADFCGFGRRLAHWLNAAGATAATPRQDVNRLEPGSIQSWSRQASTWAGVPLYDAETSGAFEQWRLLERLQLNPNSPGSPAWLIRLAPVADMPIWQAGDLAQLSIGSALRTYSIASLPEDGVLELIVRQVVSAQGVAGHGSGWLCCHAELGATLDVRLQSNPAFHLPEGDAPGIFIGAGTGLAGLRGLLRQRQHQGRGDNWLIFGERCLQHDLWLNEELDSWAAQGKLLLDRCFSRAEHRPEYVQHRLAAKADQLRQWVDRGASIHVCGSLAGMGREIHRLLQELLTAEQWMKLHQQQRYRRDLY</sequence>
<dbReference type="SUPFAM" id="SSF63380">
    <property type="entry name" value="Riboflavin synthase domain-like"/>
    <property type="match status" value="1"/>
</dbReference>
<dbReference type="OrthoDB" id="9816402at2"/>
<dbReference type="Gene3D" id="3.40.50.360">
    <property type="match status" value="1"/>
</dbReference>
<keyword evidence="3" id="KW-0813">Transport</keyword>
<protein>
    <recommendedName>
        <fullName evidence="4">NADPH--hemoprotein reductase</fullName>
        <ecNumber evidence="4">1.6.2.4</ecNumber>
    </recommendedName>
</protein>
<dbReference type="InterPro" id="IPR029039">
    <property type="entry name" value="Flavoprotein-like_sf"/>
</dbReference>
<dbReference type="AlphaFoldDB" id="A0A1H1R978"/>
<dbReference type="Gene3D" id="2.40.30.10">
    <property type="entry name" value="Translation factors"/>
    <property type="match status" value="1"/>
</dbReference>
<organism evidence="7 8">
    <name type="scientific">Halopseudomonas litoralis</name>
    <dbReference type="NCBI Taxonomy" id="797277"/>
    <lineage>
        <taxon>Bacteria</taxon>
        <taxon>Pseudomonadati</taxon>
        <taxon>Pseudomonadota</taxon>
        <taxon>Gammaproteobacteria</taxon>
        <taxon>Pseudomonadales</taxon>
        <taxon>Pseudomonadaceae</taxon>
        <taxon>Halopseudomonas</taxon>
    </lineage>
</organism>
<dbReference type="Pfam" id="PF00258">
    <property type="entry name" value="Flavodoxin_1"/>
    <property type="match status" value="1"/>
</dbReference>
<dbReference type="InterPro" id="IPR008254">
    <property type="entry name" value="Flavodoxin/NO_synth"/>
</dbReference>
<evidence type="ECO:0000259" key="5">
    <source>
        <dbReference type="PROSITE" id="PS50902"/>
    </source>
</evidence>
<dbReference type="InterPro" id="IPR039261">
    <property type="entry name" value="FNR_nucleotide-bd"/>
</dbReference>
<feature type="domain" description="Flavodoxin-like" evidence="5">
    <location>
        <begin position="52"/>
        <end position="189"/>
    </location>
</feature>
<dbReference type="EC" id="1.6.2.4" evidence="4"/>
<dbReference type="GO" id="GO:0016655">
    <property type="term" value="F:oxidoreductase activity, acting on NAD(P)H, quinone or similar compound as acceptor"/>
    <property type="evidence" value="ECO:0007669"/>
    <property type="project" value="UniProtKB-ARBA"/>
</dbReference>
<dbReference type="InterPro" id="IPR017927">
    <property type="entry name" value="FAD-bd_FR_type"/>
</dbReference>
<keyword evidence="1" id="KW-0285">Flavoprotein</keyword>
<dbReference type="GO" id="GO:0003958">
    <property type="term" value="F:NADPH-hemoprotein reductase activity"/>
    <property type="evidence" value="ECO:0007669"/>
    <property type="project" value="UniProtKB-EC"/>
</dbReference>
<evidence type="ECO:0000256" key="2">
    <source>
        <dbReference type="ARBA" id="ARBA00022643"/>
    </source>
</evidence>
<dbReference type="SUPFAM" id="SSF52343">
    <property type="entry name" value="Ferredoxin reductase-like, C-terminal NADP-linked domain"/>
    <property type="match status" value="1"/>
</dbReference>
<keyword evidence="8" id="KW-1185">Reference proteome</keyword>
<gene>
    <name evidence="7" type="ORF">SAMN05216198_1690</name>
</gene>
<dbReference type="GO" id="GO:0005829">
    <property type="term" value="C:cytosol"/>
    <property type="evidence" value="ECO:0007669"/>
    <property type="project" value="TreeGrafter"/>
</dbReference>
<proteinExistence type="predicted"/>
<evidence type="ECO:0000256" key="1">
    <source>
        <dbReference type="ARBA" id="ARBA00022630"/>
    </source>
</evidence>
<evidence type="ECO:0000313" key="8">
    <source>
        <dbReference type="Proteomes" id="UP000243426"/>
    </source>
</evidence>
<evidence type="ECO:0000256" key="3">
    <source>
        <dbReference type="ARBA" id="ARBA00022982"/>
    </source>
</evidence>
<dbReference type="CDD" id="cd06200">
    <property type="entry name" value="SiR_like1"/>
    <property type="match status" value="1"/>
</dbReference>
<reference evidence="8" key="1">
    <citation type="submission" date="2016-10" db="EMBL/GenBank/DDBJ databases">
        <authorList>
            <person name="Varghese N."/>
            <person name="Submissions S."/>
        </authorList>
    </citation>
    <scope>NUCLEOTIDE SEQUENCE [LARGE SCALE GENOMIC DNA]</scope>
    <source>
        <strain evidence="8">2SM5</strain>
    </source>
</reference>
<dbReference type="PRINTS" id="PR00371">
    <property type="entry name" value="FPNCR"/>
</dbReference>
<evidence type="ECO:0000259" key="6">
    <source>
        <dbReference type="PROSITE" id="PS51384"/>
    </source>
</evidence>